<dbReference type="Gene3D" id="3.30.420.10">
    <property type="entry name" value="Ribonuclease H-like superfamily/Ribonuclease H"/>
    <property type="match status" value="1"/>
</dbReference>
<dbReference type="InterPro" id="IPR052160">
    <property type="entry name" value="Gypsy_RT_Integrase-like"/>
</dbReference>
<gene>
    <name evidence="1" type="ORF">R3W88_011543</name>
</gene>
<protein>
    <submittedName>
        <fullName evidence="1">Uncharacterized protein</fullName>
    </submittedName>
</protein>
<keyword evidence="2" id="KW-1185">Reference proteome</keyword>
<evidence type="ECO:0000313" key="2">
    <source>
        <dbReference type="Proteomes" id="UP001311915"/>
    </source>
</evidence>
<dbReference type="Proteomes" id="UP001311915">
    <property type="component" value="Unassembled WGS sequence"/>
</dbReference>
<evidence type="ECO:0000313" key="1">
    <source>
        <dbReference type="EMBL" id="KAK4721310.1"/>
    </source>
</evidence>
<dbReference type="InterPro" id="IPR036397">
    <property type="entry name" value="RNaseH_sf"/>
</dbReference>
<accession>A0AAV9LA33</accession>
<name>A0AAV9LA33_9SOLN</name>
<proteinExistence type="predicted"/>
<dbReference type="GO" id="GO:0003676">
    <property type="term" value="F:nucleic acid binding"/>
    <property type="evidence" value="ECO:0007669"/>
    <property type="project" value="InterPro"/>
</dbReference>
<dbReference type="PANTHER" id="PTHR47266">
    <property type="entry name" value="ENDONUCLEASE-RELATED"/>
    <property type="match status" value="1"/>
</dbReference>
<comment type="caution">
    <text evidence="1">The sequence shown here is derived from an EMBL/GenBank/DDBJ whole genome shotgun (WGS) entry which is preliminary data.</text>
</comment>
<reference evidence="1 2" key="1">
    <citation type="submission" date="2023-10" db="EMBL/GenBank/DDBJ databases">
        <title>Genome-Wide Identification Analysis in wild type Solanum Pinnatisectum Reveals Some Genes Defensing Phytophthora Infestans.</title>
        <authorList>
            <person name="Sun C."/>
        </authorList>
    </citation>
    <scope>NUCLEOTIDE SEQUENCE [LARGE SCALE GENOMIC DNA]</scope>
    <source>
        <strain evidence="1">LQN</strain>
        <tissue evidence="1">Leaf</tissue>
    </source>
</reference>
<dbReference type="AlphaFoldDB" id="A0AAV9LA33"/>
<dbReference type="EMBL" id="JAWPEI010000007">
    <property type="protein sequence ID" value="KAK4721310.1"/>
    <property type="molecule type" value="Genomic_DNA"/>
</dbReference>
<sequence length="139" mass="16524">MNANKIDYSRKLDDAPWAYHTVLKTPMCMSPYQLIYGKSCHLPVELEHKVMWALKNLNLDWGAALSQILIDMNELDEFRLKAYESSALYKEKMKKYHDQKIEKSKFVADDLVLLFNSRLRLFLHMERLSLRTRKERGSR</sequence>
<organism evidence="1 2">
    <name type="scientific">Solanum pinnatisectum</name>
    <name type="common">tansyleaf nightshade</name>
    <dbReference type="NCBI Taxonomy" id="50273"/>
    <lineage>
        <taxon>Eukaryota</taxon>
        <taxon>Viridiplantae</taxon>
        <taxon>Streptophyta</taxon>
        <taxon>Embryophyta</taxon>
        <taxon>Tracheophyta</taxon>
        <taxon>Spermatophyta</taxon>
        <taxon>Magnoliopsida</taxon>
        <taxon>eudicotyledons</taxon>
        <taxon>Gunneridae</taxon>
        <taxon>Pentapetalae</taxon>
        <taxon>asterids</taxon>
        <taxon>lamiids</taxon>
        <taxon>Solanales</taxon>
        <taxon>Solanaceae</taxon>
        <taxon>Solanoideae</taxon>
        <taxon>Solaneae</taxon>
        <taxon>Solanum</taxon>
    </lineage>
</organism>